<evidence type="ECO:0000313" key="2">
    <source>
        <dbReference type="Proteomes" id="UP000267027"/>
    </source>
</evidence>
<accession>A0A0R3PII2</accession>
<dbReference type="AlphaFoldDB" id="A0A0R3PII2"/>
<dbReference type="OrthoDB" id="5814565at2759"/>
<keyword evidence="2" id="KW-1185">Reference proteome</keyword>
<evidence type="ECO:0000313" key="1">
    <source>
        <dbReference type="EMBL" id="VDM55745.1"/>
    </source>
</evidence>
<name>A0A0R3PII2_ANGCS</name>
<dbReference type="WBParaSite" id="ACOC_0000415901-mRNA-1">
    <property type="protein sequence ID" value="ACOC_0000415901-mRNA-1"/>
    <property type="gene ID" value="ACOC_0000415901"/>
</dbReference>
<organism evidence="3">
    <name type="scientific">Angiostrongylus costaricensis</name>
    <name type="common">Nematode worm</name>
    <dbReference type="NCBI Taxonomy" id="334426"/>
    <lineage>
        <taxon>Eukaryota</taxon>
        <taxon>Metazoa</taxon>
        <taxon>Ecdysozoa</taxon>
        <taxon>Nematoda</taxon>
        <taxon>Chromadorea</taxon>
        <taxon>Rhabditida</taxon>
        <taxon>Rhabditina</taxon>
        <taxon>Rhabditomorpha</taxon>
        <taxon>Strongyloidea</taxon>
        <taxon>Metastrongylidae</taxon>
        <taxon>Angiostrongylus</taxon>
    </lineage>
</organism>
<reference evidence="1 2" key="2">
    <citation type="submission" date="2018-11" db="EMBL/GenBank/DDBJ databases">
        <authorList>
            <consortium name="Pathogen Informatics"/>
        </authorList>
    </citation>
    <scope>NUCLEOTIDE SEQUENCE [LARGE SCALE GENOMIC DNA]</scope>
    <source>
        <strain evidence="1 2">Costa Rica</strain>
    </source>
</reference>
<reference evidence="3" key="1">
    <citation type="submission" date="2017-02" db="UniProtKB">
        <authorList>
            <consortium name="WormBaseParasite"/>
        </authorList>
    </citation>
    <scope>IDENTIFICATION</scope>
</reference>
<dbReference type="EMBL" id="UYYA01002238">
    <property type="protein sequence ID" value="VDM55745.1"/>
    <property type="molecule type" value="Genomic_DNA"/>
</dbReference>
<sequence length="81" mass="9497">MRRSFPKMYRTDPSTMPMEQLHKLCIEILEAGVVIPFNHSFRKYLLNVVDVLFDGEMPPCIASLRDQDDFLRDLIRGRELA</sequence>
<dbReference type="Proteomes" id="UP000267027">
    <property type="component" value="Unassembled WGS sequence"/>
</dbReference>
<gene>
    <name evidence="1" type="ORF">ACOC_LOCUS4160</name>
</gene>
<evidence type="ECO:0000313" key="3">
    <source>
        <dbReference type="WBParaSite" id="ACOC_0000415901-mRNA-1"/>
    </source>
</evidence>
<proteinExistence type="predicted"/>
<protein>
    <submittedName>
        <fullName evidence="3">Cytochrome P450</fullName>
    </submittedName>
</protein>